<feature type="compositionally biased region" description="Polar residues" evidence="1">
    <location>
        <begin position="231"/>
        <end position="248"/>
    </location>
</feature>
<gene>
    <name evidence="2" type="ORF">TAPDE_004486</name>
</gene>
<feature type="region of interest" description="Disordered" evidence="1">
    <location>
        <begin position="74"/>
        <end position="172"/>
    </location>
</feature>
<name>R4XDZ8_TAPDE</name>
<protein>
    <submittedName>
        <fullName evidence="2">Uncharacterized protein</fullName>
    </submittedName>
</protein>
<feature type="compositionally biased region" description="Basic and acidic residues" evidence="1">
    <location>
        <begin position="124"/>
        <end position="139"/>
    </location>
</feature>
<organism evidence="2 3">
    <name type="scientific">Taphrina deformans (strain PYCC 5710 / ATCC 11124 / CBS 356.35 / IMI 108563 / JCM 9778 / NBRC 8474)</name>
    <name type="common">Peach leaf curl fungus</name>
    <name type="synonym">Lalaria deformans</name>
    <dbReference type="NCBI Taxonomy" id="1097556"/>
    <lineage>
        <taxon>Eukaryota</taxon>
        <taxon>Fungi</taxon>
        <taxon>Dikarya</taxon>
        <taxon>Ascomycota</taxon>
        <taxon>Taphrinomycotina</taxon>
        <taxon>Taphrinomycetes</taxon>
        <taxon>Taphrinales</taxon>
        <taxon>Taphrinaceae</taxon>
        <taxon>Taphrina</taxon>
    </lineage>
</organism>
<feature type="compositionally biased region" description="Basic and acidic residues" evidence="1">
    <location>
        <begin position="49"/>
        <end position="58"/>
    </location>
</feature>
<feature type="compositionally biased region" description="Polar residues" evidence="1">
    <location>
        <begin position="9"/>
        <end position="24"/>
    </location>
</feature>
<dbReference type="AlphaFoldDB" id="R4XDZ8"/>
<feature type="compositionally biased region" description="Basic residues" evidence="1">
    <location>
        <begin position="152"/>
        <end position="164"/>
    </location>
</feature>
<feature type="region of interest" description="Disordered" evidence="1">
    <location>
        <begin position="1"/>
        <end position="58"/>
    </location>
</feature>
<comment type="caution">
    <text evidence="2">The sequence shown here is derived from an EMBL/GenBank/DDBJ whole genome shotgun (WGS) entry which is preliminary data.</text>
</comment>
<dbReference type="VEuPathDB" id="FungiDB:TAPDE_004486"/>
<sequence length="255" mass="28758">MHSPPPTPSTRSNQHATRTTNIFQDAQVADATVSRKRNREQAGLITPRETPRKVDLNKNGKLLDVPAAKVLFPTTKRRKFEVFQDPRSPDPFTDDTKNPFAAQKRPAALPSRPSQSSQIPYTHHSADRQLRHVTPDRDTASMLALPDVPESHRRRTRSMKRTPSPHRPDGMTYIFRGKRVFRKYGSAEEAEAAEAVKPKKLFVKEMNAPKLSTAFDGDSSDQEGFDGLELSTYQDPSTPIPFTTSQPRVTARRLF</sequence>
<evidence type="ECO:0000256" key="1">
    <source>
        <dbReference type="SAM" id="MobiDB-lite"/>
    </source>
</evidence>
<keyword evidence="3" id="KW-1185">Reference proteome</keyword>
<dbReference type="EMBL" id="CAHR02000201">
    <property type="protein sequence ID" value="CCG84091.1"/>
    <property type="molecule type" value="Genomic_DNA"/>
</dbReference>
<feature type="region of interest" description="Disordered" evidence="1">
    <location>
        <begin position="211"/>
        <end position="255"/>
    </location>
</feature>
<accession>R4XDZ8</accession>
<reference evidence="2 3" key="1">
    <citation type="journal article" date="2013" name="MBio">
        <title>Genome sequencing of the plant pathogen Taphrina deformans, the causal agent of peach leaf curl.</title>
        <authorList>
            <person name="Cisse O.H."/>
            <person name="Almeida J.M.G.C.F."/>
            <person name="Fonseca A."/>
            <person name="Kumar A.A."/>
            <person name="Salojaervi J."/>
            <person name="Overmyer K."/>
            <person name="Hauser P.M."/>
            <person name="Pagni M."/>
        </authorList>
    </citation>
    <scope>NUCLEOTIDE SEQUENCE [LARGE SCALE GENOMIC DNA]</scope>
    <source>
        <strain evidence="3">PYCC 5710 / ATCC 11124 / CBS 356.35 / IMI 108563 / JCM 9778 / NBRC 8474</strain>
    </source>
</reference>
<dbReference type="OrthoDB" id="5386494at2759"/>
<dbReference type="Proteomes" id="UP000013776">
    <property type="component" value="Unassembled WGS sequence"/>
</dbReference>
<evidence type="ECO:0000313" key="3">
    <source>
        <dbReference type="Proteomes" id="UP000013776"/>
    </source>
</evidence>
<proteinExistence type="predicted"/>
<evidence type="ECO:0000313" key="2">
    <source>
        <dbReference type="EMBL" id="CCG84091.1"/>
    </source>
</evidence>